<dbReference type="EMBL" id="CACSLK010027624">
    <property type="protein sequence ID" value="CAA0826933.1"/>
    <property type="molecule type" value="Genomic_DNA"/>
</dbReference>
<feature type="compositionally biased region" description="Low complexity" evidence="1">
    <location>
        <begin position="273"/>
        <end position="309"/>
    </location>
</feature>
<dbReference type="InterPro" id="IPR032567">
    <property type="entry name" value="RTL1-rel"/>
</dbReference>
<dbReference type="InterPro" id="IPR005162">
    <property type="entry name" value="Retrotrans_gag_dom"/>
</dbReference>
<dbReference type="Pfam" id="PF03732">
    <property type="entry name" value="Retrotrans_gag"/>
    <property type="match status" value="1"/>
</dbReference>
<evidence type="ECO:0000313" key="4">
    <source>
        <dbReference type="Proteomes" id="UP001153555"/>
    </source>
</evidence>
<feature type="region of interest" description="Disordered" evidence="1">
    <location>
        <begin position="189"/>
        <end position="244"/>
    </location>
</feature>
<name>A0A9N7NAI6_STRHE</name>
<dbReference type="CDD" id="cd00303">
    <property type="entry name" value="retropepsin_like"/>
    <property type="match status" value="1"/>
</dbReference>
<feature type="region of interest" description="Disordered" evidence="1">
    <location>
        <begin position="269"/>
        <end position="309"/>
    </location>
</feature>
<feature type="compositionally biased region" description="Low complexity" evidence="1">
    <location>
        <begin position="202"/>
        <end position="211"/>
    </location>
</feature>
<gene>
    <name evidence="3" type="ORF">SHERM_02126</name>
</gene>
<dbReference type="Gene3D" id="2.40.70.10">
    <property type="entry name" value="Acid Proteases"/>
    <property type="match status" value="1"/>
</dbReference>
<accession>A0A9N7NAI6</accession>
<dbReference type="InterPro" id="IPR021109">
    <property type="entry name" value="Peptidase_aspartic_dom_sf"/>
</dbReference>
<dbReference type="Proteomes" id="UP001153555">
    <property type="component" value="Unassembled WGS sequence"/>
</dbReference>
<dbReference type="OrthoDB" id="1751327at2759"/>
<sequence length="453" mass="52096">RADEDDRQSYASYASRASHDERRARRDDRERYHEGRRCHERRDEGRARYHERDDPRDDGASTQPKIVMPTFTGTDPDAWLSRAGQFFEINDLVREKYYPTYYRAEMEHQFLSLQQGTRTVDEFEREFTRLEAFVPDLVRTEAQRAQRFIDGLYPAVRHNIVGHGTQTYARAVSIAQEVDASIRREAVRDRAQPSAPVQPFIALPALPAAQPAKEKKRKGKGAQTDRRTRQRQQQVPPCPTCRRLHRGECHMGQDICYYCHEPGHFVSRRPKRLQQQPQQPQQPPQQQQPRQQAQRPPQQQQQRGRQQARVYAIDQVEAAQQPGTMSGMVVLNDIPVFALFDIGATHSFISRRCLDAIGVHAVTAVDPLEVSLASGRKIVTSAKASDLSLSIGGRVLSADAFVLEMRDFDLILGMDWLSFYHADIRCHDRDITLYLPRDESITFFGSRNRSLPH</sequence>
<dbReference type="Pfam" id="PF08284">
    <property type="entry name" value="RVP_2"/>
    <property type="match status" value="1"/>
</dbReference>
<proteinExistence type="predicted"/>
<feature type="domain" description="Retrotransposon gag" evidence="2">
    <location>
        <begin position="84"/>
        <end position="153"/>
    </location>
</feature>
<dbReference type="SUPFAM" id="SSF50630">
    <property type="entry name" value="Acid proteases"/>
    <property type="match status" value="1"/>
</dbReference>
<dbReference type="PANTHER" id="PTHR15503">
    <property type="entry name" value="LDOC1 RELATED"/>
    <property type="match status" value="1"/>
</dbReference>
<evidence type="ECO:0000259" key="2">
    <source>
        <dbReference type="Pfam" id="PF03732"/>
    </source>
</evidence>
<dbReference type="PANTHER" id="PTHR15503:SF42">
    <property type="entry name" value="ZINC FINGER, CCHC-TYPE, RETROTRANSPOSON GAG DOMAIN, ASPARTIC PEPTIDASE DOMAIN PROTEIN-RELATED"/>
    <property type="match status" value="1"/>
</dbReference>
<evidence type="ECO:0000313" key="3">
    <source>
        <dbReference type="EMBL" id="CAA0826933.1"/>
    </source>
</evidence>
<keyword evidence="4" id="KW-1185">Reference proteome</keyword>
<protein>
    <recommendedName>
        <fullName evidence="2">Retrotransposon gag domain-containing protein</fullName>
    </recommendedName>
</protein>
<feature type="region of interest" description="Disordered" evidence="1">
    <location>
        <begin position="1"/>
        <end position="71"/>
    </location>
</feature>
<comment type="caution">
    <text evidence="3">The sequence shown here is derived from an EMBL/GenBank/DDBJ whole genome shotgun (WGS) entry which is preliminary data.</text>
</comment>
<reference evidence="3" key="1">
    <citation type="submission" date="2019-12" db="EMBL/GenBank/DDBJ databases">
        <authorList>
            <person name="Scholes J."/>
        </authorList>
    </citation>
    <scope>NUCLEOTIDE SEQUENCE</scope>
</reference>
<feature type="non-terminal residue" evidence="3">
    <location>
        <position position="1"/>
    </location>
</feature>
<feature type="non-terminal residue" evidence="3">
    <location>
        <position position="453"/>
    </location>
</feature>
<evidence type="ECO:0000256" key="1">
    <source>
        <dbReference type="SAM" id="MobiDB-lite"/>
    </source>
</evidence>
<feature type="compositionally biased region" description="Basic and acidic residues" evidence="1">
    <location>
        <begin position="17"/>
        <end position="59"/>
    </location>
</feature>
<dbReference type="AlphaFoldDB" id="A0A9N7NAI6"/>
<organism evidence="3 4">
    <name type="scientific">Striga hermonthica</name>
    <name type="common">Purple witchweed</name>
    <name type="synonym">Buchnera hermonthica</name>
    <dbReference type="NCBI Taxonomy" id="68872"/>
    <lineage>
        <taxon>Eukaryota</taxon>
        <taxon>Viridiplantae</taxon>
        <taxon>Streptophyta</taxon>
        <taxon>Embryophyta</taxon>
        <taxon>Tracheophyta</taxon>
        <taxon>Spermatophyta</taxon>
        <taxon>Magnoliopsida</taxon>
        <taxon>eudicotyledons</taxon>
        <taxon>Gunneridae</taxon>
        <taxon>Pentapetalae</taxon>
        <taxon>asterids</taxon>
        <taxon>lamiids</taxon>
        <taxon>Lamiales</taxon>
        <taxon>Orobanchaceae</taxon>
        <taxon>Buchnereae</taxon>
        <taxon>Striga</taxon>
    </lineage>
</organism>